<evidence type="ECO:0000256" key="14">
    <source>
        <dbReference type="ARBA" id="ARBA00077728"/>
    </source>
</evidence>
<evidence type="ECO:0000256" key="2">
    <source>
        <dbReference type="ARBA" id="ARBA00009500"/>
    </source>
</evidence>
<comment type="similarity">
    <text evidence="2 17">Belongs to the serpin family.</text>
</comment>
<proteinExistence type="inferred from homology"/>
<dbReference type="VGNC" id="VGNC:77223">
    <property type="gene designation" value="SERPING1"/>
</dbReference>
<feature type="region of interest" description="Disordered" evidence="18">
    <location>
        <begin position="147"/>
        <end position="168"/>
    </location>
</feature>
<dbReference type="PaxDb" id="9544-ENSMMUP00000016570"/>
<dbReference type="InterPro" id="IPR042178">
    <property type="entry name" value="Serpin_sf_1"/>
</dbReference>
<dbReference type="SMR" id="F7F4G6"/>
<keyword evidence="21" id="KW-1185">Reference proteome</keyword>
<dbReference type="VEuPathDB" id="HostDB:ENSMMUG00000012618"/>
<evidence type="ECO:0000256" key="3">
    <source>
        <dbReference type="ARBA" id="ARBA00022525"/>
    </source>
</evidence>
<gene>
    <name evidence="20 22" type="primary">SERPING1</name>
</gene>
<dbReference type="InterPro" id="IPR023796">
    <property type="entry name" value="Serpin_dom"/>
</dbReference>
<dbReference type="InterPro" id="IPR023795">
    <property type="entry name" value="Serpin_CS"/>
</dbReference>
<evidence type="ECO:0000256" key="12">
    <source>
        <dbReference type="ARBA" id="ARBA00069137"/>
    </source>
</evidence>
<keyword evidence="6" id="KW-0732">Signal</keyword>
<evidence type="ECO:0000313" key="22">
    <source>
        <dbReference type="VGNC" id="VGNC:77223"/>
    </source>
</evidence>
<feature type="region of interest" description="Disordered" evidence="18">
    <location>
        <begin position="1"/>
        <end position="34"/>
    </location>
</feature>
<dbReference type="FunCoup" id="F7F4G6">
    <property type="interactions" value="296"/>
</dbReference>
<evidence type="ECO:0000259" key="19">
    <source>
        <dbReference type="SMART" id="SM00093"/>
    </source>
</evidence>
<feature type="compositionally biased region" description="Polar residues" evidence="18">
    <location>
        <begin position="236"/>
        <end position="246"/>
    </location>
</feature>
<dbReference type="OMA" id="FELSSCT"/>
<name>F7F4G6_MACMU</name>
<feature type="compositionally biased region" description="Low complexity" evidence="18">
    <location>
        <begin position="193"/>
        <end position="235"/>
    </location>
</feature>
<dbReference type="CDD" id="cd02050">
    <property type="entry name" value="serpinG1_C1-INH"/>
    <property type="match status" value="1"/>
</dbReference>
<organism evidence="20 21">
    <name type="scientific">Macaca mulatta</name>
    <name type="common">Rhesus macaque</name>
    <dbReference type="NCBI Taxonomy" id="9544"/>
    <lineage>
        <taxon>Eukaryota</taxon>
        <taxon>Metazoa</taxon>
        <taxon>Chordata</taxon>
        <taxon>Craniata</taxon>
        <taxon>Vertebrata</taxon>
        <taxon>Euteleostomi</taxon>
        <taxon>Mammalia</taxon>
        <taxon>Eutheria</taxon>
        <taxon>Euarchontoglires</taxon>
        <taxon>Primates</taxon>
        <taxon>Haplorrhini</taxon>
        <taxon>Catarrhini</taxon>
        <taxon>Cercopithecidae</taxon>
        <taxon>Cercopithecinae</taxon>
        <taxon>Macaca</taxon>
    </lineage>
</organism>
<evidence type="ECO:0000256" key="8">
    <source>
        <dbReference type="ARBA" id="ARBA00023084"/>
    </source>
</evidence>
<evidence type="ECO:0000313" key="21">
    <source>
        <dbReference type="Proteomes" id="UP000006718"/>
    </source>
</evidence>
<dbReference type="InterPro" id="IPR000215">
    <property type="entry name" value="Serpin_fam"/>
</dbReference>
<evidence type="ECO:0000256" key="6">
    <source>
        <dbReference type="ARBA" id="ARBA00022729"/>
    </source>
</evidence>
<dbReference type="Gene3D" id="3.30.497.10">
    <property type="entry name" value="Antithrombin, subunit I, domain 2"/>
    <property type="match status" value="1"/>
</dbReference>
<evidence type="ECO:0000313" key="20">
    <source>
        <dbReference type="Ensembl" id="ENSMMUP00000016570.3"/>
    </source>
</evidence>
<dbReference type="PROSITE" id="PS00284">
    <property type="entry name" value="SERPIN"/>
    <property type="match status" value="1"/>
</dbReference>
<evidence type="ECO:0000256" key="11">
    <source>
        <dbReference type="ARBA" id="ARBA00063039"/>
    </source>
</evidence>
<feature type="domain" description="Serpin" evidence="19">
    <location>
        <begin position="278"/>
        <end position="625"/>
    </location>
</feature>
<evidence type="ECO:0000256" key="5">
    <source>
        <dbReference type="ARBA" id="ARBA00022696"/>
    </source>
</evidence>
<dbReference type="ExpressionAtlas" id="F7F4G6">
    <property type="expression patterns" value="baseline"/>
</dbReference>
<dbReference type="GO" id="GO:0001869">
    <property type="term" value="P:negative regulation of complement activation, lectin pathway"/>
    <property type="evidence" value="ECO:0007669"/>
    <property type="project" value="Ensembl"/>
</dbReference>
<dbReference type="eggNOG" id="KOG2392">
    <property type="taxonomic scope" value="Eukaryota"/>
</dbReference>
<feature type="region of interest" description="Disordered" evidence="18">
    <location>
        <begin position="49"/>
        <end position="119"/>
    </location>
</feature>
<comment type="function">
    <text evidence="16">Serine protease inhibitor, which acrs as a regulator of the classical complement pathway. Forms a proteolytically inactive stoichiometric complex with the C1r or C1s proteases. May also regulate blood coagulation, fibrinolysis and the generation of kinins. Very efficient inhibitor of FXIIa. Inhibits chymotrypsin and kallikrein.</text>
</comment>
<dbReference type="PANTHER" id="PTHR11461:SF159">
    <property type="entry name" value="PLASMA PROTEASE C1 INHIBITOR"/>
    <property type="match status" value="1"/>
</dbReference>
<dbReference type="Proteomes" id="UP000006718">
    <property type="component" value="Chromosome 14"/>
</dbReference>
<comment type="subunit">
    <text evidence="11">Interacts with MASP1.</text>
</comment>
<dbReference type="STRING" id="9544.ENSMMUP00000016570"/>
<dbReference type="FunFam" id="3.30.497.10:FF:000013">
    <property type="entry name" value="Serpin family G member 1"/>
    <property type="match status" value="1"/>
</dbReference>
<reference evidence="21" key="1">
    <citation type="journal article" date="2007" name="Science">
        <title>Evolutionary and biomedical insights from the rhesus macaque genome.</title>
        <authorList>
            <person name="Gibbs R.A."/>
            <person name="Rogers J."/>
            <person name="Katze M.G."/>
            <person name="Bumgarner R."/>
            <person name="Weinstock G.M."/>
            <person name="Mardis E.R."/>
            <person name="Remington K.A."/>
            <person name="Strausberg R.L."/>
            <person name="Venter J.C."/>
            <person name="Wilson R.K."/>
            <person name="Batzer M.A."/>
            <person name="Bustamante C.D."/>
            <person name="Eichler E.E."/>
            <person name="Hahn M.W."/>
            <person name="Hardison R.C."/>
            <person name="Makova K.D."/>
            <person name="Miller W."/>
            <person name="Milosavljevic A."/>
            <person name="Palermo R.E."/>
            <person name="Siepel A."/>
            <person name="Sikela J.M."/>
            <person name="Attaway T."/>
            <person name="Bell S."/>
            <person name="Bernard K.E."/>
            <person name="Buhay C.J."/>
            <person name="Chandrabose M.N."/>
            <person name="Dao M."/>
            <person name="Davis C."/>
            <person name="Delehaunty K.D."/>
            <person name="Ding Y."/>
            <person name="Dinh H.H."/>
            <person name="Dugan-Rocha S."/>
            <person name="Fulton L.A."/>
            <person name="Gabisi R.A."/>
            <person name="Garner T.T."/>
            <person name="Godfrey J."/>
            <person name="Hawes A.C."/>
            <person name="Hernandez J."/>
            <person name="Hines S."/>
            <person name="Holder M."/>
            <person name="Hume J."/>
            <person name="Jhangiani S.N."/>
            <person name="Joshi V."/>
            <person name="Khan Z.M."/>
            <person name="Kirkness E.F."/>
            <person name="Cree A."/>
            <person name="Fowler R.G."/>
            <person name="Lee S."/>
            <person name="Lewis L.R."/>
            <person name="Li Z."/>
            <person name="Liu Y.-S."/>
            <person name="Moore S.M."/>
            <person name="Muzny D."/>
            <person name="Nazareth L.V."/>
            <person name="Ngo D.N."/>
            <person name="Okwuonu G.O."/>
            <person name="Pai G."/>
            <person name="Parker D."/>
            <person name="Paul H.A."/>
            <person name="Pfannkoch C."/>
            <person name="Pohl C.S."/>
            <person name="Rogers Y.-H.C."/>
            <person name="Ruiz S.J."/>
            <person name="Sabo A."/>
            <person name="Santibanez J."/>
            <person name="Schneider B.W."/>
            <person name="Smith S.M."/>
            <person name="Sodergren E."/>
            <person name="Svatek A.F."/>
            <person name="Utterback T.R."/>
            <person name="Vattathil S."/>
            <person name="Warren W."/>
            <person name="White C.S."/>
            <person name="Chinwalla A.T."/>
            <person name="Feng Y."/>
            <person name="Halpern A.L."/>
            <person name="Hillier L.W."/>
            <person name="Huang X."/>
            <person name="Minx P."/>
            <person name="Nelson J.O."/>
            <person name="Pepin K.H."/>
            <person name="Qin X."/>
            <person name="Sutton G.G."/>
            <person name="Venter E."/>
            <person name="Walenz B.P."/>
            <person name="Wallis J.W."/>
            <person name="Worley K.C."/>
            <person name="Yang S.-P."/>
            <person name="Jones S.M."/>
            <person name="Marra M.A."/>
            <person name="Rocchi M."/>
            <person name="Schein J.E."/>
            <person name="Baertsch R."/>
            <person name="Clarke L."/>
            <person name="Csuros M."/>
            <person name="Glasscock J."/>
            <person name="Harris R.A."/>
            <person name="Havlak P."/>
            <person name="Jackson A.R."/>
            <person name="Jiang H."/>
            <person name="Liu Y."/>
            <person name="Messina D.N."/>
            <person name="Shen Y."/>
            <person name="Song H.X.-Z."/>
            <person name="Wylie T."/>
            <person name="Zhang L."/>
            <person name="Birney E."/>
            <person name="Han K."/>
            <person name="Konkel M.K."/>
            <person name="Lee J."/>
            <person name="Smit A.F.A."/>
            <person name="Ullmer B."/>
            <person name="Wang H."/>
            <person name="Xing J."/>
            <person name="Burhans R."/>
            <person name="Cheng Z."/>
            <person name="Karro J.E."/>
            <person name="Ma J."/>
            <person name="Raney B."/>
            <person name="She X."/>
            <person name="Cox M.J."/>
            <person name="Demuth J.P."/>
            <person name="Dumas L.J."/>
            <person name="Han S.-G."/>
            <person name="Hopkins J."/>
            <person name="Karimpour-Fard A."/>
            <person name="Kim Y.H."/>
            <person name="Pollack J.R."/>
            <person name="Vinar T."/>
            <person name="Addo-Quaye C."/>
            <person name="Degenhardt J."/>
            <person name="Denby A."/>
            <person name="Hubisz M.J."/>
            <person name="Indap A."/>
            <person name="Kosiol C."/>
            <person name="Lahn B.T."/>
            <person name="Lawson H.A."/>
            <person name="Marklein A."/>
            <person name="Nielsen R."/>
            <person name="Vallender E.J."/>
            <person name="Clark A.G."/>
            <person name="Ferguson B."/>
            <person name="Hernandez R.D."/>
            <person name="Hirani K."/>
            <person name="Kehrer-Sawatzki H."/>
            <person name="Kolb J."/>
            <person name="Patil S."/>
            <person name="Pu L.-L."/>
            <person name="Ren Y."/>
            <person name="Smith D.G."/>
            <person name="Wheeler D.A."/>
            <person name="Schenck I."/>
            <person name="Ball E.V."/>
            <person name="Chen R."/>
            <person name="Cooper D.N."/>
            <person name="Giardine B."/>
            <person name="Hsu F."/>
            <person name="Kent W.J."/>
            <person name="Lesk A."/>
            <person name="Nelson D.L."/>
            <person name="O'brien W.E."/>
            <person name="Pruefer K."/>
            <person name="Stenson P.D."/>
            <person name="Wallace J.C."/>
            <person name="Ke H."/>
            <person name="Liu X.-M."/>
            <person name="Wang P."/>
            <person name="Xiang A.P."/>
            <person name="Yang F."/>
            <person name="Barber G.P."/>
            <person name="Haussler D."/>
            <person name="Karolchik D."/>
            <person name="Kern A.D."/>
            <person name="Kuhn R.M."/>
            <person name="Smith K.E."/>
            <person name="Zwieg A.S."/>
        </authorList>
    </citation>
    <scope>NUCLEOTIDE SEQUENCE [LARGE SCALE GENOMIC DNA]</scope>
    <source>
        <strain evidence="21">17573</strain>
    </source>
</reference>
<dbReference type="HOGENOM" id="CLU_023330_3_0_1"/>
<dbReference type="GeneTree" id="ENSGT00940000159681"/>
<reference evidence="20" key="3">
    <citation type="submission" date="2025-08" db="UniProtKB">
        <authorList>
            <consortium name="Ensembl"/>
        </authorList>
    </citation>
    <scope>IDENTIFICATION</scope>
    <source>
        <strain evidence="20">17573</strain>
    </source>
</reference>
<keyword evidence="9" id="KW-0325">Glycoprotein</keyword>
<evidence type="ECO:0000256" key="10">
    <source>
        <dbReference type="ARBA" id="ARBA00023281"/>
    </source>
</evidence>
<evidence type="ECO:0000256" key="13">
    <source>
        <dbReference type="ARBA" id="ARBA00076459"/>
    </source>
</evidence>
<dbReference type="GO" id="GO:0007596">
    <property type="term" value="P:blood coagulation"/>
    <property type="evidence" value="ECO:0007669"/>
    <property type="project" value="UniProtKB-KW"/>
</dbReference>
<evidence type="ECO:0000256" key="15">
    <source>
        <dbReference type="ARBA" id="ARBA00079336"/>
    </source>
</evidence>
<dbReference type="InParanoid" id="F7F4G6"/>
<dbReference type="Pfam" id="PF00079">
    <property type="entry name" value="Serpin"/>
    <property type="match status" value="1"/>
</dbReference>
<dbReference type="GO" id="GO:0042730">
    <property type="term" value="P:fibrinolysis"/>
    <property type="evidence" value="ECO:0007669"/>
    <property type="project" value="UniProtKB-KW"/>
</dbReference>
<evidence type="ECO:0000256" key="18">
    <source>
        <dbReference type="SAM" id="MobiDB-lite"/>
    </source>
</evidence>
<keyword evidence="7" id="KW-0722">Serine protease inhibitor</keyword>
<dbReference type="Ensembl" id="ENSMMUT00000017694.4">
    <property type="protein sequence ID" value="ENSMMUP00000016570.3"/>
    <property type="gene ID" value="ENSMMUG00000012618.4"/>
</dbReference>
<evidence type="ECO:0000256" key="1">
    <source>
        <dbReference type="ARBA" id="ARBA00004613"/>
    </source>
</evidence>
<evidence type="ECO:0000256" key="4">
    <source>
        <dbReference type="ARBA" id="ARBA00022690"/>
    </source>
</evidence>
<dbReference type="InterPro" id="IPR036186">
    <property type="entry name" value="Serpin_sf"/>
</dbReference>
<dbReference type="SMART" id="SM00093">
    <property type="entry name" value="SERPIN"/>
    <property type="match status" value="1"/>
</dbReference>
<dbReference type="SUPFAM" id="SSF56574">
    <property type="entry name" value="Serpins"/>
    <property type="match status" value="1"/>
</dbReference>
<keyword evidence="5" id="KW-0356">Hemostasis</keyword>
<keyword evidence="4" id="KW-0646">Protease inhibitor</keyword>
<dbReference type="Gene3D" id="2.30.39.10">
    <property type="entry name" value="Alpha-1-antitrypsin, domain 1"/>
    <property type="match status" value="1"/>
</dbReference>
<keyword evidence="8" id="KW-0094">Blood coagulation</keyword>
<dbReference type="GO" id="GO:0004867">
    <property type="term" value="F:serine-type endopeptidase inhibitor activity"/>
    <property type="evidence" value="ECO:0000318"/>
    <property type="project" value="GO_Central"/>
</dbReference>
<dbReference type="InterPro" id="IPR042185">
    <property type="entry name" value="Serpin_sf_2"/>
</dbReference>
<feature type="compositionally biased region" description="Low complexity" evidence="18">
    <location>
        <begin position="78"/>
        <end position="105"/>
    </location>
</feature>
<dbReference type="AlphaFoldDB" id="F7F4G6"/>
<feature type="compositionally biased region" description="Basic and acidic residues" evidence="18">
    <location>
        <begin position="1"/>
        <end position="26"/>
    </location>
</feature>
<evidence type="ECO:0000256" key="7">
    <source>
        <dbReference type="ARBA" id="ARBA00022900"/>
    </source>
</evidence>
<dbReference type="Bgee" id="ENSMMUG00000012618">
    <property type="expression patterns" value="Expressed in ileum and 21 other cell types or tissues"/>
</dbReference>
<feature type="region of interest" description="Disordered" evidence="18">
    <location>
        <begin position="193"/>
        <end position="250"/>
    </location>
</feature>
<keyword evidence="10" id="KW-0280">Fibrinolysis</keyword>
<feature type="compositionally biased region" description="Low complexity" evidence="18">
    <location>
        <begin position="147"/>
        <end position="158"/>
    </location>
</feature>
<evidence type="ECO:0000256" key="9">
    <source>
        <dbReference type="ARBA" id="ARBA00023180"/>
    </source>
</evidence>
<evidence type="ECO:0000256" key="17">
    <source>
        <dbReference type="RuleBase" id="RU000411"/>
    </source>
</evidence>
<sequence length="627" mass="69163">MCSESRGGDGERRECGGRGEPRERGHPIRGYLSHSYARHLGTECVPLASSSRTEHLHATQRAPPRGPHPRQPRPPLLPRSQRGPPRIRAGGARRPPRDNAPGNRPIPARRARTRDSRSLWSADVAAQMASRLTLLTLLLLLLAGDRASSNPNATSSSSWDPESLQEGSEGKIAVANNSKMLFIESILEATSLPTTNSTTNSSTKITANTTDEPTTQPTAQPTAQPTIQPIQPTTQLPTDSPTQPTTGPFCPGPVTLCSDLDSHSTEAMLGDALVDFSLKLYHAFSAMKKAETNMAFSPFSIASLLTQVLLGAGENTKTNLENVLSYPKDFACVHQALKGFTTKGVTSVSQIFHSPDLAIRDTFVNASRTLYRSSPRVLSNDSDANLELINTWVAKNTNNKISRLLDSLPSDTRLVLLNAIYLSAKWKTTFDPKKTRMDTFHFKNSVIKVPMMNSKKYPVAHFIDQTLKAKVGQLQLSHNLSLVILVPQNLKHRLEDIEQALSPSVFKAIMKKLEMSKFQPTLLVLPRIKVTTNQDMLSIMEKLEFFDFSYDLNLCGLTEDPDLQVSAMQHQAVLELTETGVEAAAASAISVARALLIFEVQQPFLFLLWDQQHKFPVFMGRVYDPRA</sequence>
<comment type="subcellular location">
    <subcellularLocation>
        <location evidence="1">Secreted</location>
    </subcellularLocation>
</comment>
<evidence type="ECO:0000256" key="16">
    <source>
        <dbReference type="ARBA" id="ARBA00093406"/>
    </source>
</evidence>
<protein>
    <recommendedName>
        <fullName evidence="12">Plasma protease C1 inhibitor</fullName>
    </recommendedName>
    <alternativeName>
        <fullName evidence="13">C1 esterase inhibitor</fullName>
    </alternativeName>
    <alternativeName>
        <fullName evidence="14">C1-inhibiting factor</fullName>
    </alternativeName>
    <alternativeName>
        <fullName evidence="15">Serpin G1</fullName>
    </alternativeName>
</protein>
<reference evidence="20" key="2">
    <citation type="submission" date="2019-01" db="EMBL/GenBank/DDBJ databases">
        <authorList>
            <person name="Graves T."/>
            <person name="Eichler E.E."/>
            <person name="Wilson R.K."/>
        </authorList>
    </citation>
    <scope>NUCLEOTIDE SEQUENCE [LARGE SCALE GENOMIC DNA]</scope>
    <source>
        <strain evidence="20">17573</strain>
    </source>
</reference>
<dbReference type="PANTHER" id="PTHR11461">
    <property type="entry name" value="SERINE PROTEASE INHIBITOR, SERPIN"/>
    <property type="match status" value="1"/>
</dbReference>
<accession>F7F4G6</accession>
<keyword evidence="3" id="KW-0964">Secreted</keyword>
<reference evidence="20" key="4">
    <citation type="submission" date="2025-09" db="UniProtKB">
        <authorList>
            <consortium name="Ensembl"/>
        </authorList>
    </citation>
    <scope>IDENTIFICATION</scope>
    <source>
        <strain evidence="20">17573</strain>
    </source>
</reference>
<dbReference type="GO" id="GO:0005615">
    <property type="term" value="C:extracellular space"/>
    <property type="evidence" value="ECO:0000318"/>
    <property type="project" value="GO_Central"/>
</dbReference>